<name>A0A501XW05_9SPHN</name>
<proteinExistence type="predicted"/>
<dbReference type="Gene3D" id="3.30.70.1200">
    <property type="entry name" value="Crispr-associated protein, domain 1"/>
    <property type="match status" value="1"/>
</dbReference>
<protein>
    <submittedName>
        <fullName evidence="1">Type I-E CRISPR-associated protein Cas6/Cse3/CasE</fullName>
    </submittedName>
</protein>
<gene>
    <name evidence="1" type="primary">cas6e</name>
    <name evidence="1" type="ORF">FJQ54_00700</name>
</gene>
<dbReference type="RefSeq" id="WP_140926365.1">
    <property type="nucleotide sequence ID" value="NZ_VFSU01000006.1"/>
</dbReference>
<sequence>MTAWLSRVQLARNPATKALAALINPVEGPYRQHLHRPDKGRIMDAHHRLIWSLFADRPARDHLWRAEGRGRFLILSATPPAADGAGLFDPPDVRAFTPDLRAGDRLSFLLRANATQTRKTGATRADGKPKTRHIDVVMDRLYPLTRERDLLPEQPSERAALRMALAQEAAQAWLAGQGARHGFRLDTRDGPDGPVPDAHVADYSVTPVPGHVGKREGQPQFGVMELSGHLLVEDADALLKRILQGFGRAKSFGCGLMLIRRA</sequence>
<dbReference type="SMART" id="SM01101">
    <property type="entry name" value="CRISPR_assoc"/>
    <property type="match status" value="1"/>
</dbReference>
<dbReference type="Gene3D" id="3.30.70.1210">
    <property type="entry name" value="Crispr-associated protein, domain 2"/>
    <property type="match status" value="1"/>
</dbReference>
<dbReference type="NCBIfam" id="TIGR01907">
    <property type="entry name" value="casE_Cse3"/>
    <property type="match status" value="1"/>
</dbReference>
<comment type="caution">
    <text evidence="1">The sequence shown here is derived from an EMBL/GenBank/DDBJ whole genome shotgun (WGS) entry which is preliminary data.</text>
</comment>
<accession>A0A501XW05</accession>
<evidence type="ECO:0000313" key="2">
    <source>
        <dbReference type="Proteomes" id="UP000319897"/>
    </source>
</evidence>
<dbReference type="Proteomes" id="UP000319897">
    <property type="component" value="Unassembled WGS sequence"/>
</dbReference>
<reference evidence="1 2" key="1">
    <citation type="submission" date="2019-06" db="EMBL/GenBank/DDBJ databases">
        <authorList>
            <person name="Lee I."/>
            <person name="Jang G.I."/>
            <person name="Hwang C.Y."/>
        </authorList>
    </citation>
    <scope>NUCLEOTIDE SEQUENCE [LARGE SCALE GENOMIC DNA]</scope>
    <source>
        <strain evidence="1 2">PAMC 28131</strain>
    </source>
</reference>
<dbReference type="SUPFAM" id="SSF117987">
    <property type="entry name" value="CRISPR-associated protein"/>
    <property type="match status" value="2"/>
</dbReference>
<dbReference type="OrthoDB" id="9795689at2"/>
<dbReference type="EMBL" id="VFSU01000006">
    <property type="protein sequence ID" value="TPE64796.1"/>
    <property type="molecule type" value="Genomic_DNA"/>
</dbReference>
<dbReference type="InterPro" id="IPR010179">
    <property type="entry name" value="CRISPR-assoc_prot_Cse3"/>
</dbReference>
<dbReference type="CDD" id="cd09727">
    <property type="entry name" value="Cas6_I-E"/>
    <property type="match status" value="1"/>
</dbReference>
<dbReference type="AlphaFoldDB" id="A0A501XW05"/>
<dbReference type="Pfam" id="PF08798">
    <property type="entry name" value="CRISPR_assoc"/>
    <property type="match status" value="1"/>
</dbReference>
<keyword evidence="2" id="KW-1185">Reference proteome</keyword>
<organism evidence="1 2">
    <name type="scientific">Sandaracinobacter neustonicus</name>
    <dbReference type="NCBI Taxonomy" id="1715348"/>
    <lineage>
        <taxon>Bacteria</taxon>
        <taxon>Pseudomonadati</taxon>
        <taxon>Pseudomonadota</taxon>
        <taxon>Alphaproteobacteria</taxon>
        <taxon>Sphingomonadales</taxon>
        <taxon>Sphingosinicellaceae</taxon>
        <taxon>Sandaracinobacter</taxon>
    </lineage>
</organism>
<evidence type="ECO:0000313" key="1">
    <source>
        <dbReference type="EMBL" id="TPE64796.1"/>
    </source>
</evidence>